<evidence type="ECO:0000313" key="2">
    <source>
        <dbReference type="EMBL" id="APZ90753.1"/>
    </source>
</evidence>
<dbReference type="EMBL" id="CP017641">
    <property type="protein sequence ID" value="APZ90753.1"/>
    <property type="molecule type" value="Genomic_DNA"/>
</dbReference>
<keyword evidence="1" id="KW-0732">Signal</keyword>
<evidence type="ECO:0000313" key="3">
    <source>
        <dbReference type="Proteomes" id="UP000187735"/>
    </source>
</evidence>
<keyword evidence="3" id="KW-1185">Reference proteome</keyword>
<dbReference type="AlphaFoldDB" id="A0A1P8W9K9"/>
<dbReference type="RefSeq" id="WP_077022604.1">
    <property type="nucleotide sequence ID" value="NZ_CP017641.1"/>
</dbReference>
<dbReference type="KEGG" id="fmr:Fuma_00337"/>
<gene>
    <name evidence="2" type="ORF">Fuma_00337</name>
</gene>
<feature type="chain" id="PRO_5012636859" description="DUF3500 domain-containing protein" evidence="1">
    <location>
        <begin position="20"/>
        <end position="339"/>
    </location>
</feature>
<dbReference type="OrthoDB" id="581140at2"/>
<dbReference type="PANTHER" id="PTHR37489:SF1">
    <property type="entry name" value="DUF3500 DOMAIN-CONTAINING PROTEIN"/>
    <property type="match status" value="1"/>
</dbReference>
<sequence precursor="true">MKLVISLIVLAMCGAPAFAQNAATAEAVVGDAVKAANAFLGTLNAAQVEKVQYSFTDEKQRHNWSNLPVQMVPRGGLRWGDLNQTQKDALTALLKASLSDSGYQQIIDNMDGDEVLKRESDGRRRTMFGRDEYFVSFLGKPSTEEPWMLQFGGHHLAFNVTFVGAQMTISPSLTGGQPVDYTLDGRTVRQLAAEEDKSFKVIAALKPAQLKTARLGDRYTDMRYGPGKEGAQPQQEGINAGSLEPQQQKLLLELMGERLGLLKEPFAKQRMERIESDLDQTWFSWYGDVKDGGAATFRVQGPTILMEYSPQKLGGRPTNHIHAMYRAPTNDYGLGFLKK</sequence>
<reference evidence="2 3" key="1">
    <citation type="journal article" date="2016" name="Front. Microbiol.">
        <title>Fuerstia marisgermanicae gen. nov., sp. nov., an Unusual Member of the Phylum Planctomycetes from the German Wadden Sea.</title>
        <authorList>
            <person name="Kohn T."/>
            <person name="Heuer A."/>
            <person name="Jogler M."/>
            <person name="Vollmers J."/>
            <person name="Boedeker C."/>
            <person name="Bunk B."/>
            <person name="Rast P."/>
            <person name="Borchert D."/>
            <person name="Glockner I."/>
            <person name="Freese H.M."/>
            <person name="Klenk H.P."/>
            <person name="Overmann J."/>
            <person name="Kaster A.K."/>
            <person name="Rohde M."/>
            <person name="Wiegand S."/>
            <person name="Jogler C."/>
        </authorList>
    </citation>
    <scope>NUCLEOTIDE SEQUENCE [LARGE SCALE GENOMIC DNA]</scope>
    <source>
        <strain evidence="2 3">NH11</strain>
    </source>
</reference>
<organism evidence="2 3">
    <name type="scientific">Fuerstiella marisgermanici</name>
    <dbReference type="NCBI Taxonomy" id="1891926"/>
    <lineage>
        <taxon>Bacteria</taxon>
        <taxon>Pseudomonadati</taxon>
        <taxon>Planctomycetota</taxon>
        <taxon>Planctomycetia</taxon>
        <taxon>Planctomycetales</taxon>
        <taxon>Planctomycetaceae</taxon>
        <taxon>Fuerstiella</taxon>
    </lineage>
</organism>
<dbReference type="Proteomes" id="UP000187735">
    <property type="component" value="Chromosome"/>
</dbReference>
<evidence type="ECO:0008006" key="4">
    <source>
        <dbReference type="Google" id="ProtNLM"/>
    </source>
</evidence>
<protein>
    <recommendedName>
        <fullName evidence="4">DUF3500 domain-containing protein</fullName>
    </recommendedName>
</protein>
<dbReference type="STRING" id="1891926.Fuma_00337"/>
<dbReference type="Pfam" id="PF12006">
    <property type="entry name" value="DUF3500"/>
    <property type="match status" value="1"/>
</dbReference>
<proteinExistence type="predicted"/>
<dbReference type="PANTHER" id="PTHR37489">
    <property type="entry name" value="DUF3500 DOMAIN-CONTAINING PROTEIN"/>
    <property type="match status" value="1"/>
</dbReference>
<dbReference type="InterPro" id="IPR021889">
    <property type="entry name" value="DUF3500"/>
</dbReference>
<name>A0A1P8W9K9_9PLAN</name>
<feature type="signal peptide" evidence="1">
    <location>
        <begin position="1"/>
        <end position="19"/>
    </location>
</feature>
<evidence type="ECO:0000256" key="1">
    <source>
        <dbReference type="SAM" id="SignalP"/>
    </source>
</evidence>
<accession>A0A1P8W9K9</accession>